<comment type="similarity">
    <text evidence="2">Belongs to the SKP1 family.</text>
</comment>
<evidence type="ECO:0000313" key="5">
    <source>
        <dbReference type="EMBL" id="KAK1396317.1"/>
    </source>
</evidence>
<dbReference type="Proteomes" id="UP001237642">
    <property type="component" value="Unassembled WGS sequence"/>
</dbReference>
<dbReference type="InterPro" id="IPR011333">
    <property type="entry name" value="SKP1/BTB/POZ_sf"/>
</dbReference>
<dbReference type="InterPro" id="IPR001232">
    <property type="entry name" value="SKP1-like"/>
</dbReference>
<feature type="domain" description="SKP1 component POZ" evidence="4">
    <location>
        <begin position="5"/>
        <end position="64"/>
    </location>
</feature>
<dbReference type="EMBL" id="JAUIZM010000002">
    <property type="protein sequence ID" value="KAK1396317.1"/>
    <property type="molecule type" value="Genomic_DNA"/>
</dbReference>
<gene>
    <name evidence="5" type="ORF">POM88_006180</name>
    <name evidence="6" type="ORF">POM88_006181</name>
</gene>
<keyword evidence="3" id="KW-0833">Ubl conjugation pathway</keyword>
<evidence type="ECO:0000313" key="7">
    <source>
        <dbReference type="Proteomes" id="UP001237642"/>
    </source>
</evidence>
<evidence type="ECO:0000256" key="3">
    <source>
        <dbReference type="ARBA" id="ARBA00022786"/>
    </source>
</evidence>
<reference evidence="5" key="2">
    <citation type="submission" date="2023-05" db="EMBL/GenBank/DDBJ databases">
        <authorList>
            <person name="Schelkunov M.I."/>
        </authorList>
    </citation>
    <scope>NUCLEOTIDE SEQUENCE</scope>
    <source>
        <strain evidence="5">Hsosn_3</strain>
        <tissue evidence="5">Leaf</tissue>
    </source>
</reference>
<evidence type="ECO:0000259" key="4">
    <source>
        <dbReference type="Pfam" id="PF03931"/>
    </source>
</evidence>
<evidence type="ECO:0000256" key="1">
    <source>
        <dbReference type="ARBA" id="ARBA00004906"/>
    </source>
</evidence>
<dbReference type="SMART" id="SM00512">
    <property type="entry name" value="Skp1"/>
    <property type="match status" value="1"/>
</dbReference>
<comment type="pathway">
    <text evidence="1">Protein modification; protein ubiquitination.</text>
</comment>
<proteinExistence type="inferred from homology"/>
<sequence>MSWEKMIMLKSSDGLILKVEEAVVLECGALVEFIEKSDESDINAIQIHGVNFSTLGKVMEYCKQQARKEDTESLGAKLVNADPITVFHLVHAAYELKIRSLMDLAFQSFGNMIGKNSFEDMTKMFHGEAKARRIAKWK</sequence>
<dbReference type="InterPro" id="IPR016073">
    <property type="entry name" value="Skp1_comp_POZ"/>
</dbReference>
<dbReference type="GO" id="GO:0006511">
    <property type="term" value="P:ubiquitin-dependent protein catabolic process"/>
    <property type="evidence" value="ECO:0007669"/>
    <property type="project" value="InterPro"/>
</dbReference>
<name>A0AAD8N541_9APIA</name>
<dbReference type="EMBL" id="JAUIZM010000002">
    <property type="protein sequence ID" value="KAK1396318.1"/>
    <property type="molecule type" value="Genomic_DNA"/>
</dbReference>
<dbReference type="PANTHER" id="PTHR11165">
    <property type="entry name" value="SKP1"/>
    <property type="match status" value="1"/>
</dbReference>
<dbReference type="InterPro" id="IPR016897">
    <property type="entry name" value="SKP1"/>
</dbReference>
<evidence type="ECO:0000313" key="6">
    <source>
        <dbReference type="EMBL" id="KAK1396318.1"/>
    </source>
</evidence>
<reference evidence="5" key="1">
    <citation type="submission" date="2023-02" db="EMBL/GenBank/DDBJ databases">
        <title>Genome of toxic invasive species Heracleum sosnowskyi carries increased number of genes despite the absence of recent whole-genome duplications.</title>
        <authorList>
            <person name="Schelkunov M."/>
            <person name="Shtratnikova V."/>
            <person name="Makarenko M."/>
            <person name="Klepikova A."/>
            <person name="Omelchenko D."/>
            <person name="Novikova G."/>
            <person name="Obukhova E."/>
            <person name="Bogdanov V."/>
            <person name="Penin A."/>
            <person name="Logacheva M."/>
        </authorList>
    </citation>
    <scope>NUCLEOTIDE SEQUENCE</scope>
    <source>
        <strain evidence="5">Hsosn_3</strain>
        <tissue evidence="5">Leaf</tissue>
    </source>
</reference>
<organism evidence="5 7">
    <name type="scientific">Heracleum sosnowskyi</name>
    <dbReference type="NCBI Taxonomy" id="360622"/>
    <lineage>
        <taxon>Eukaryota</taxon>
        <taxon>Viridiplantae</taxon>
        <taxon>Streptophyta</taxon>
        <taxon>Embryophyta</taxon>
        <taxon>Tracheophyta</taxon>
        <taxon>Spermatophyta</taxon>
        <taxon>Magnoliopsida</taxon>
        <taxon>eudicotyledons</taxon>
        <taxon>Gunneridae</taxon>
        <taxon>Pentapetalae</taxon>
        <taxon>asterids</taxon>
        <taxon>campanulids</taxon>
        <taxon>Apiales</taxon>
        <taxon>Apiaceae</taxon>
        <taxon>Apioideae</taxon>
        <taxon>apioid superclade</taxon>
        <taxon>Tordylieae</taxon>
        <taxon>Tordyliinae</taxon>
        <taxon>Heracleum</taxon>
    </lineage>
</organism>
<dbReference type="Gene3D" id="3.30.710.10">
    <property type="entry name" value="Potassium Channel Kv1.1, Chain A"/>
    <property type="match status" value="1"/>
</dbReference>
<dbReference type="Pfam" id="PF03931">
    <property type="entry name" value="Skp1_POZ"/>
    <property type="match status" value="1"/>
</dbReference>
<keyword evidence="7" id="KW-1185">Reference proteome</keyword>
<evidence type="ECO:0000256" key="2">
    <source>
        <dbReference type="ARBA" id="ARBA00009993"/>
    </source>
</evidence>
<accession>A0AAD8N541</accession>
<dbReference type="SUPFAM" id="SSF54695">
    <property type="entry name" value="POZ domain"/>
    <property type="match status" value="1"/>
</dbReference>
<dbReference type="GO" id="GO:0009867">
    <property type="term" value="P:jasmonic acid mediated signaling pathway"/>
    <property type="evidence" value="ECO:0007669"/>
    <property type="project" value="UniProtKB-ARBA"/>
</dbReference>
<dbReference type="AlphaFoldDB" id="A0AAD8N541"/>
<dbReference type="SUPFAM" id="SSF81382">
    <property type="entry name" value="Skp1 dimerisation domain-like"/>
    <property type="match status" value="1"/>
</dbReference>
<protein>
    <recommendedName>
        <fullName evidence="4">SKP1 component POZ domain-containing protein</fullName>
    </recommendedName>
</protein>
<dbReference type="InterPro" id="IPR036296">
    <property type="entry name" value="SKP1-like_dim_sf"/>
</dbReference>
<comment type="caution">
    <text evidence="5">The sequence shown here is derived from an EMBL/GenBank/DDBJ whole genome shotgun (WGS) entry which is preliminary data.</text>
</comment>